<dbReference type="Pfam" id="PF12849">
    <property type="entry name" value="PBP_like_2"/>
    <property type="match status" value="1"/>
</dbReference>
<feature type="signal peptide" evidence="2">
    <location>
        <begin position="1"/>
        <end position="26"/>
    </location>
</feature>
<gene>
    <name evidence="4" type="ORF">H0S81_03265</name>
</gene>
<dbReference type="InterPro" id="IPR024370">
    <property type="entry name" value="PBP_domain"/>
</dbReference>
<evidence type="ECO:0000256" key="2">
    <source>
        <dbReference type="SAM" id="SignalP"/>
    </source>
</evidence>
<accession>A0A931CT14</accession>
<feature type="domain" description="PBP" evidence="3">
    <location>
        <begin position="28"/>
        <end position="253"/>
    </location>
</feature>
<dbReference type="Gene3D" id="3.40.190.10">
    <property type="entry name" value="Periplasmic binding protein-like II"/>
    <property type="match status" value="2"/>
</dbReference>
<organism evidence="4 5">
    <name type="scientific">Desulfotignum balticum</name>
    <dbReference type="NCBI Taxonomy" id="115781"/>
    <lineage>
        <taxon>Bacteria</taxon>
        <taxon>Pseudomonadati</taxon>
        <taxon>Thermodesulfobacteriota</taxon>
        <taxon>Desulfobacteria</taxon>
        <taxon>Desulfobacterales</taxon>
        <taxon>Desulfobacteraceae</taxon>
        <taxon>Desulfotignum</taxon>
    </lineage>
</organism>
<evidence type="ECO:0000256" key="1">
    <source>
        <dbReference type="ARBA" id="ARBA00022729"/>
    </source>
</evidence>
<keyword evidence="1 2" id="KW-0732">Signal</keyword>
<sequence length="267" mass="29228">MKKSMFASCVMSILFLVLSFNIPVNASAGQTLRYSASAQVFEGFDNARLDAFTQETGIAVDLFVASSQSCVYRLLQDMTDVASSVRPLSQREKDFGLNAIPFAKDPLAVITHKSTPVDALTTEQLQSLFSGNVANWKEVGGPDLAVTLVVPGEQTGAHKNFRRQVMRHNDVQYDYMTYTSTRVLEAIESLPAGAVSFISRGAQITHPKVKVILIDGTKPGDTDYPFYQMFNLVTKGEPAGTVKTFVDFITSDKGKALILERGMLPVE</sequence>
<feature type="chain" id="PRO_5037933867" evidence="2">
    <location>
        <begin position="27"/>
        <end position="267"/>
    </location>
</feature>
<evidence type="ECO:0000313" key="5">
    <source>
        <dbReference type="Proteomes" id="UP000706172"/>
    </source>
</evidence>
<evidence type="ECO:0000313" key="4">
    <source>
        <dbReference type="EMBL" id="MBG0778927.1"/>
    </source>
</evidence>
<reference evidence="4" key="1">
    <citation type="submission" date="2020-07" db="EMBL/GenBank/DDBJ databases">
        <title>Severe corrosion of carbon steel in oil field produced water can be linked to methanogenic archaea containing a special type of NiFe hydrogenase.</title>
        <authorList>
            <person name="Lahme S."/>
            <person name="Mand J."/>
            <person name="Longwell J."/>
            <person name="Smith R."/>
            <person name="Enning D."/>
        </authorList>
    </citation>
    <scope>NUCLEOTIDE SEQUENCE</scope>
    <source>
        <strain evidence="4">MIC098Bin6</strain>
    </source>
</reference>
<proteinExistence type="predicted"/>
<dbReference type="PANTHER" id="PTHR30570">
    <property type="entry name" value="PERIPLASMIC PHOSPHATE BINDING COMPONENT OF PHOSPHATE ABC TRANSPORTER"/>
    <property type="match status" value="1"/>
</dbReference>
<dbReference type="SUPFAM" id="SSF53850">
    <property type="entry name" value="Periplasmic binding protein-like II"/>
    <property type="match status" value="1"/>
</dbReference>
<dbReference type="Proteomes" id="UP000706172">
    <property type="component" value="Unassembled WGS sequence"/>
</dbReference>
<dbReference type="AlphaFoldDB" id="A0A931CT14"/>
<evidence type="ECO:0000259" key="3">
    <source>
        <dbReference type="Pfam" id="PF12849"/>
    </source>
</evidence>
<protein>
    <submittedName>
        <fullName evidence="4">Substrate-binding domain-containing protein</fullName>
    </submittedName>
</protein>
<dbReference type="PANTHER" id="PTHR30570:SF1">
    <property type="entry name" value="PHOSPHATE-BINDING PROTEIN PSTS"/>
    <property type="match status" value="1"/>
</dbReference>
<name>A0A931CT14_9BACT</name>
<dbReference type="EMBL" id="JACCQK010000148">
    <property type="protein sequence ID" value="MBG0778927.1"/>
    <property type="molecule type" value="Genomic_DNA"/>
</dbReference>
<comment type="caution">
    <text evidence="4">The sequence shown here is derived from an EMBL/GenBank/DDBJ whole genome shotgun (WGS) entry which is preliminary data.</text>
</comment>
<dbReference type="InterPro" id="IPR050811">
    <property type="entry name" value="Phosphate_ABC_transporter"/>
</dbReference>